<dbReference type="Pfam" id="PF11954">
    <property type="entry name" value="DUF3471"/>
    <property type="match status" value="1"/>
</dbReference>
<organism evidence="4 5">
    <name type="scientific">Paraconiothyrium brasiliense</name>
    <dbReference type="NCBI Taxonomy" id="300254"/>
    <lineage>
        <taxon>Eukaryota</taxon>
        <taxon>Fungi</taxon>
        <taxon>Dikarya</taxon>
        <taxon>Ascomycota</taxon>
        <taxon>Pezizomycotina</taxon>
        <taxon>Dothideomycetes</taxon>
        <taxon>Pleosporomycetidae</taxon>
        <taxon>Pleosporales</taxon>
        <taxon>Massarineae</taxon>
        <taxon>Didymosphaeriaceae</taxon>
        <taxon>Paraconiothyrium</taxon>
    </lineage>
</organism>
<evidence type="ECO:0000259" key="2">
    <source>
        <dbReference type="Pfam" id="PF00144"/>
    </source>
</evidence>
<dbReference type="Gene3D" id="2.40.128.600">
    <property type="match status" value="1"/>
</dbReference>
<dbReference type="InterPro" id="IPR021860">
    <property type="entry name" value="Peptidase_S12_Pab87-rel_C"/>
</dbReference>
<reference evidence="4 5" key="1">
    <citation type="submission" date="2024-02" db="EMBL/GenBank/DDBJ databases">
        <title>De novo assembly and annotation of 12 fungi associated with fruit tree decline syndrome in Ontario, Canada.</title>
        <authorList>
            <person name="Sulman M."/>
            <person name="Ellouze W."/>
            <person name="Ilyukhin E."/>
        </authorList>
    </citation>
    <scope>NUCLEOTIDE SEQUENCE [LARGE SCALE GENOMIC DNA]</scope>
    <source>
        <strain evidence="4 5">M42-189</strain>
    </source>
</reference>
<comment type="caution">
    <text evidence="4">The sequence shown here is derived from an EMBL/GenBank/DDBJ whole genome shotgun (WGS) entry which is preliminary data.</text>
</comment>
<comment type="similarity">
    <text evidence="1">Belongs to the peptidase S12 family.</text>
</comment>
<dbReference type="SUPFAM" id="SSF56601">
    <property type="entry name" value="beta-lactamase/transpeptidase-like"/>
    <property type="match status" value="1"/>
</dbReference>
<proteinExistence type="inferred from homology"/>
<dbReference type="InterPro" id="IPR001466">
    <property type="entry name" value="Beta-lactam-related"/>
</dbReference>
<dbReference type="InterPro" id="IPR050491">
    <property type="entry name" value="AmpC-like"/>
</dbReference>
<keyword evidence="5" id="KW-1185">Reference proteome</keyword>
<sequence length="536" mass="58814">MSKLTSQLPAIASILQASGTPGLSIGVFEHGRTIFTHHFSTDANSDTPNDDTVYYIASLSKLLAICAVAKLVTDGILDWDTSVRTYLPAFQQREDDIGMKTTLRDLASNRTGLANPTFFWGQQNGEAVIDKLNLVKTATVIESQKPFRSSFIYSNWNFIHLHAVVEQVTGKSFGEVMQDSILSPLGLTRTTFELPASNNFAAPYAVRDDGGHSRIPTSTYVSETGLSAVGGGKSTLSDMMSIYLALLSAYAHQKSNQVDVTPGSPFTHLRTIFKPHIVVDQSNLEASQTYCLGIYRTELPGNLSIASLNGLLLRKKMPLFGLDLSGTEVYHHTGNLPGYFHSMYLLPGTHSGVVCLSNATPLMDPSDFSAQLLLGALLGSRTVPAYASLALSARFNQLGWYTQLARYLQSNRTDKPPTLPLTSYCGAYANRANTLVLEVTAVVQGVHVSVRGRPSTTYRLLPWNGDTFYWEANRDREVCEKAMWPIPSPQWHLITFCLGKRGVETLKWQVDAMAGGPEAFRREDEASRTKLSSSHS</sequence>
<accession>A0ABR3R0M1</accession>
<dbReference type="EMBL" id="JAKJXO020000012">
    <property type="protein sequence ID" value="KAL1597922.1"/>
    <property type="molecule type" value="Genomic_DNA"/>
</dbReference>
<evidence type="ECO:0000313" key="4">
    <source>
        <dbReference type="EMBL" id="KAL1597922.1"/>
    </source>
</evidence>
<feature type="domain" description="Peptidase S12 Pab87-related C-terminal" evidence="3">
    <location>
        <begin position="413"/>
        <end position="511"/>
    </location>
</feature>
<gene>
    <name evidence="4" type="ORF">SLS60_008410</name>
</gene>
<dbReference type="PANTHER" id="PTHR46825:SF14">
    <property type="entry name" value="BETA-LACTAMASE-RELATED DOMAIN-CONTAINING PROTEIN"/>
    <property type="match status" value="1"/>
</dbReference>
<feature type="domain" description="Beta-lactamase-related" evidence="2">
    <location>
        <begin position="13"/>
        <end position="364"/>
    </location>
</feature>
<name>A0ABR3R0M1_9PLEO</name>
<dbReference type="Gene3D" id="3.40.710.10">
    <property type="entry name" value="DD-peptidase/beta-lactamase superfamily"/>
    <property type="match status" value="1"/>
</dbReference>
<dbReference type="InterPro" id="IPR012338">
    <property type="entry name" value="Beta-lactam/transpept-like"/>
</dbReference>
<evidence type="ECO:0000313" key="5">
    <source>
        <dbReference type="Proteomes" id="UP001521785"/>
    </source>
</evidence>
<dbReference type="Proteomes" id="UP001521785">
    <property type="component" value="Unassembled WGS sequence"/>
</dbReference>
<evidence type="ECO:0008006" key="6">
    <source>
        <dbReference type="Google" id="ProtNLM"/>
    </source>
</evidence>
<dbReference type="PANTHER" id="PTHR46825">
    <property type="entry name" value="D-ALANYL-D-ALANINE-CARBOXYPEPTIDASE/ENDOPEPTIDASE AMPH"/>
    <property type="match status" value="1"/>
</dbReference>
<evidence type="ECO:0000259" key="3">
    <source>
        <dbReference type="Pfam" id="PF11954"/>
    </source>
</evidence>
<dbReference type="Pfam" id="PF00144">
    <property type="entry name" value="Beta-lactamase"/>
    <property type="match status" value="1"/>
</dbReference>
<protein>
    <recommendedName>
        <fullName evidence="6">Beta-lactamase/transpeptidase-like protein</fullName>
    </recommendedName>
</protein>
<evidence type="ECO:0000256" key="1">
    <source>
        <dbReference type="ARBA" id="ARBA00038215"/>
    </source>
</evidence>